<accession>A0A162W1F8</accession>
<protein>
    <submittedName>
        <fullName evidence="3">Uncharacterized protein</fullName>
    </submittedName>
</protein>
<dbReference type="Pfam" id="PF13432">
    <property type="entry name" value="TPR_16"/>
    <property type="match status" value="3"/>
</dbReference>
<proteinExistence type="predicted"/>
<organism evidence="3 6">
    <name type="scientific">Hydrogenophaga crassostreae</name>
    <dbReference type="NCBI Taxonomy" id="1763535"/>
    <lineage>
        <taxon>Bacteria</taxon>
        <taxon>Pseudomonadati</taxon>
        <taxon>Pseudomonadota</taxon>
        <taxon>Betaproteobacteria</taxon>
        <taxon>Burkholderiales</taxon>
        <taxon>Comamonadaceae</taxon>
        <taxon>Hydrogenophaga</taxon>
    </lineage>
</organism>
<reference evidence="3 6" key="2">
    <citation type="submission" date="2016-10" db="EMBL/GenBank/DDBJ databases">
        <title>Hydorgenophaga sp. LPB0072 isolated from gastropod.</title>
        <authorList>
            <person name="Kim E."/>
            <person name="Yi H."/>
        </authorList>
    </citation>
    <scope>NUCLEOTIDE SEQUENCE [LARGE SCALE GENOMIC DNA]</scope>
    <source>
        <strain evidence="3 6">LPB0072</strain>
    </source>
</reference>
<dbReference type="GO" id="GO:0000030">
    <property type="term" value="F:mannosyltransferase activity"/>
    <property type="evidence" value="ECO:0007669"/>
    <property type="project" value="TreeGrafter"/>
</dbReference>
<evidence type="ECO:0000313" key="4">
    <source>
        <dbReference type="EMBL" id="OAD43092.1"/>
    </source>
</evidence>
<evidence type="ECO:0000256" key="1">
    <source>
        <dbReference type="ARBA" id="ARBA00022737"/>
    </source>
</evidence>
<evidence type="ECO:0000313" key="6">
    <source>
        <dbReference type="Proteomes" id="UP000185680"/>
    </source>
</evidence>
<dbReference type="InterPro" id="IPR052346">
    <property type="entry name" value="O-mannosyl-transferase_TMTC"/>
</dbReference>
<evidence type="ECO:0000313" key="3">
    <source>
        <dbReference type="EMBL" id="AOW15794.1"/>
    </source>
</evidence>
<keyword evidence="1" id="KW-0677">Repeat</keyword>
<dbReference type="Gene3D" id="1.25.40.10">
    <property type="entry name" value="Tetratricopeptide repeat domain"/>
    <property type="match status" value="2"/>
</dbReference>
<keyword evidence="5" id="KW-1185">Reference proteome</keyword>
<gene>
    <name evidence="3" type="ORF">LPB072_18615</name>
    <name evidence="4" type="ORF">LPB72_05935</name>
</gene>
<dbReference type="SUPFAM" id="SSF48452">
    <property type="entry name" value="TPR-like"/>
    <property type="match status" value="2"/>
</dbReference>
<keyword evidence="2" id="KW-0802">TPR repeat</keyword>
<sequence>MDAQLFYQLLLGELNVQGGEVGTGFALMLDAAQKKHDAQLYRRAVDVALQARSGESALKAAQAWAKDLPQATEPDRFVLQILLALNRAEETAPVLRSLINRSQGTARTDTINAIPQTFARVADKAVALRVVNEVLTPEFKRPEQAAAAWTTLGRMQLTANEGSKALVSARNGHRADPASIFPALLALELMEQGQIMAEDIVRGQLKASPPSSSNGTTVALNYARILLDLQRNADARTLLLALTKTQPELLEPWLLLASLQVQDNTLPAASESLQTYMRLARDSEDGRGARGLTQAYLLMSQIAEKQNDLEGANAWLDRIENADDIMAAQMRRASLLARQGKIEEARAHLRSQPVRRPTDVRLKLVAEAQLLREFKQWDEAYNVYSEAVKAFPDDQEMVYDQAMMAEKANRLDEMERLLRQIIAAKPDHHHAYNALGYSLADRGVRLSEAKQLIEKAVELQPDDAYIQDSLAWVEFRSGNALRALEILRSAFKARPDPEIAAHLGEVLWTQGQTEEAKRIWREGSLLSSDNETLQSTLKRFNVQP</sequence>
<dbReference type="PANTHER" id="PTHR44227">
    <property type="match status" value="1"/>
</dbReference>
<dbReference type="Proteomes" id="UP000185680">
    <property type="component" value="Chromosome"/>
</dbReference>
<dbReference type="EMBL" id="CP017476">
    <property type="protein sequence ID" value="AOW15794.1"/>
    <property type="molecule type" value="Genomic_DNA"/>
</dbReference>
<reference evidence="4 5" key="1">
    <citation type="submission" date="2016-02" db="EMBL/GenBank/DDBJ databases">
        <title>Draft genome sequence of Hydrogenophaga sp. LPB0072.</title>
        <authorList>
            <person name="Shin S.-K."/>
            <person name="Yi H."/>
        </authorList>
    </citation>
    <scope>NUCLEOTIDE SEQUENCE [LARGE SCALE GENOMIC DNA]</scope>
    <source>
        <strain evidence="4 5">LPB0072</strain>
    </source>
</reference>
<evidence type="ECO:0000256" key="2">
    <source>
        <dbReference type="ARBA" id="ARBA00022803"/>
    </source>
</evidence>
<name>A0A162W1F8_9BURK</name>
<dbReference type="InterPro" id="IPR019734">
    <property type="entry name" value="TPR_rpt"/>
</dbReference>
<dbReference type="Proteomes" id="UP000185657">
    <property type="component" value="Unassembled WGS sequence"/>
</dbReference>
<evidence type="ECO:0000313" key="5">
    <source>
        <dbReference type="Proteomes" id="UP000185657"/>
    </source>
</evidence>
<dbReference type="STRING" id="1763535.LPB072_18615"/>
<dbReference type="SMART" id="SM00028">
    <property type="entry name" value="TPR"/>
    <property type="match status" value="5"/>
</dbReference>
<dbReference type="EMBL" id="LVWD01000005">
    <property type="protein sequence ID" value="OAD43092.1"/>
    <property type="molecule type" value="Genomic_DNA"/>
</dbReference>
<dbReference type="KEGG" id="hyl:LPB072_18615"/>
<dbReference type="GO" id="GO:0030968">
    <property type="term" value="P:endoplasmic reticulum unfolded protein response"/>
    <property type="evidence" value="ECO:0007669"/>
    <property type="project" value="TreeGrafter"/>
</dbReference>
<dbReference type="AlphaFoldDB" id="A0A162W1F8"/>
<dbReference type="InterPro" id="IPR011990">
    <property type="entry name" value="TPR-like_helical_dom_sf"/>
</dbReference>
<dbReference type="GO" id="GO:0035269">
    <property type="term" value="P:protein O-linked glycosylation via mannose"/>
    <property type="evidence" value="ECO:0007669"/>
    <property type="project" value="TreeGrafter"/>
</dbReference>
<dbReference type="PANTHER" id="PTHR44227:SF3">
    <property type="entry name" value="PROTEIN O-MANNOSYL-TRANSFERASE TMTC4"/>
    <property type="match status" value="1"/>
</dbReference>